<name>A0A699QC94_TANCI</name>
<dbReference type="AlphaFoldDB" id="A0A699QC94"/>
<dbReference type="EMBL" id="BKCJ011006903">
    <property type="protein sequence ID" value="GFC65495.1"/>
    <property type="molecule type" value="Genomic_DNA"/>
</dbReference>
<comment type="caution">
    <text evidence="2">The sequence shown here is derived from an EMBL/GenBank/DDBJ whole genome shotgun (WGS) entry which is preliminary data.</text>
</comment>
<proteinExistence type="predicted"/>
<sequence>TIEHPIPTANLQIDTPKPKALGNSRNRKACFMCKSLTHLIKDCDYYEKKMVQTPARNHAQRGNHQHYARMTHPNPHRHVVPTVVFSRPAITVGTKPHSPPRRTVNCRPSPPASNFPPKVTSAKAPKGNPQHALKDKGVIYSGCSRHMTWNMSYITDFEEIKVDMLPLVGIQKVERL</sequence>
<evidence type="ECO:0000256" key="1">
    <source>
        <dbReference type="SAM" id="MobiDB-lite"/>
    </source>
</evidence>
<organism evidence="2">
    <name type="scientific">Tanacetum cinerariifolium</name>
    <name type="common">Dalmatian daisy</name>
    <name type="synonym">Chrysanthemum cinerariifolium</name>
    <dbReference type="NCBI Taxonomy" id="118510"/>
    <lineage>
        <taxon>Eukaryota</taxon>
        <taxon>Viridiplantae</taxon>
        <taxon>Streptophyta</taxon>
        <taxon>Embryophyta</taxon>
        <taxon>Tracheophyta</taxon>
        <taxon>Spermatophyta</taxon>
        <taxon>Magnoliopsida</taxon>
        <taxon>eudicotyledons</taxon>
        <taxon>Gunneridae</taxon>
        <taxon>Pentapetalae</taxon>
        <taxon>asterids</taxon>
        <taxon>campanulids</taxon>
        <taxon>Asterales</taxon>
        <taxon>Asteraceae</taxon>
        <taxon>Asteroideae</taxon>
        <taxon>Anthemideae</taxon>
        <taxon>Anthemidinae</taxon>
        <taxon>Tanacetum</taxon>
    </lineage>
</organism>
<evidence type="ECO:0000313" key="2">
    <source>
        <dbReference type="EMBL" id="GFC65495.1"/>
    </source>
</evidence>
<feature type="non-terminal residue" evidence="2">
    <location>
        <position position="1"/>
    </location>
</feature>
<reference evidence="2" key="1">
    <citation type="journal article" date="2019" name="Sci. Rep.">
        <title>Draft genome of Tanacetum cinerariifolium, the natural source of mosquito coil.</title>
        <authorList>
            <person name="Yamashiro T."/>
            <person name="Shiraishi A."/>
            <person name="Satake H."/>
            <person name="Nakayama K."/>
        </authorList>
    </citation>
    <scope>NUCLEOTIDE SEQUENCE</scope>
</reference>
<feature type="region of interest" description="Disordered" evidence="1">
    <location>
        <begin position="1"/>
        <end position="20"/>
    </location>
</feature>
<protein>
    <submittedName>
        <fullName evidence="2">Uncharacterized protein</fullName>
    </submittedName>
</protein>
<gene>
    <name evidence="2" type="ORF">Tci_837465</name>
</gene>
<accession>A0A699QC94</accession>
<feature type="region of interest" description="Disordered" evidence="1">
    <location>
        <begin position="91"/>
        <end position="133"/>
    </location>
</feature>